<gene>
    <name evidence="2" type="ORF">GSPATT00019476001</name>
</gene>
<reference evidence="2 3" key="1">
    <citation type="journal article" date="2006" name="Nature">
        <title>Global trends of whole-genome duplications revealed by the ciliate Paramecium tetraurelia.</title>
        <authorList>
            <consortium name="Genoscope"/>
            <person name="Aury J.-M."/>
            <person name="Jaillon O."/>
            <person name="Duret L."/>
            <person name="Noel B."/>
            <person name="Jubin C."/>
            <person name="Porcel B.M."/>
            <person name="Segurens B."/>
            <person name="Daubin V."/>
            <person name="Anthouard V."/>
            <person name="Aiach N."/>
            <person name="Arnaiz O."/>
            <person name="Billaut A."/>
            <person name="Beisson J."/>
            <person name="Blanc I."/>
            <person name="Bouhouche K."/>
            <person name="Camara F."/>
            <person name="Duharcourt S."/>
            <person name="Guigo R."/>
            <person name="Gogendeau D."/>
            <person name="Katinka M."/>
            <person name="Keller A.-M."/>
            <person name="Kissmehl R."/>
            <person name="Klotz C."/>
            <person name="Koll F."/>
            <person name="Le Moue A."/>
            <person name="Lepere C."/>
            <person name="Malinsky S."/>
            <person name="Nowacki M."/>
            <person name="Nowak J.K."/>
            <person name="Plattner H."/>
            <person name="Poulain J."/>
            <person name="Ruiz F."/>
            <person name="Serrano V."/>
            <person name="Zagulski M."/>
            <person name="Dessen P."/>
            <person name="Betermier M."/>
            <person name="Weissenbach J."/>
            <person name="Scarpelli C."/>
            <person name="Schachter V."/>
            <person name="Sperling L."/>
            <person name="Meyer E."/>
            <person name="Cohen J."/>
            <person name="Wincker P."/>
        </authorList>
    </citation>
    <scope>NUCLEOTIDE SEQUENCE [LARGE SCALE GENOMIC DNA]</scope>
    <source>
        <strain evidence="2 3">Stock d4-2</strain>
    </source>
</reference>
<dbReference type="PROSITE" id="PS50086">
    <property type="entry name" value="TBC_RABGAP"/>
    <property type="match status" value="1"/>
</dbReference>
<dbReference type="InterPro" id="IPR035969">
    <property type="entry name" value="Rab-GAP_TBC_sf"/>
</dbReference>
<dbReference type="GeneID" id="5038940"/>
<dbReference type="Proteomes" id="UP000000600">
    <property type="component" value="Unassembled WGS sequence"/>
</dbReference>
<evidence type="ECO:0000313" key="2">
    <source>
        <dbReference type="EMBL" id="CAK85758.1"/>
    </source>
</evidence>
<dbReference type="GO" id="GO:0005096">
    <property type="term" value="F:GTPase activator activity"/>
    <property type="evidence" value="ECO:0000318"/>
    <property type="project" value="GO_Central"/>
</dbReference>
<dbReference type="SMART" id="SM00164">
    <property type="entry name" value="TBC"/>
    <property type="match status" value="1"/>
</dbReference>
<dbReference type="KEGG" id="ptm:GSPATT00019476001"/>
<organism evidence="2 3">
    <name type="scientific">Paramecium tetraurelia</name>
    <dbReference type="NCBI Taxonomy" id="5888"/>
    <lineage>
        <taxon>Eukaryota</taxon>
        <taxon>Sar</taxon>
        <taxon>Alveolata</taxon>
        <taxon>Ciliophora</taxon>
        <taxon>Intramacronucleata</taxon>
        <taxon>Oligohymenophorea</taxon>
        <taxon>Peniculida</taxon>
        <taxon>Parameciidae</taxon>
        <taxon>Paramecium</taxon>
    </lineage>
</organism>
<dbReference type="AlphaFoldDB" id="A0DRU1"/>
<dbReference type="EMBL" id="CT868541">
    <property type="protein sequence ID" value="CAK85758.1"/>
    <property type="molecule type" value="Genomic_DNA"/>
</dbReference>
<dbReference type="PANTHER" id="PTHR22957:SF661">
    <property type="entry name" value="GH16847P"/>
    <property type="match status" value="1"/>
</dbReference>
<dbReference type="PANTHER" id="PTHR22957">
    <property type="entry name" value="TBC1 DOMAIN FAMILY MEMBER GTPASE-ACTIVATING PROTEIN"/>
    <property type="match status" value="1"/>
</dbReference>
<dbReference type="eggNOG" id="KOG4567">
    <property type="taxonomic scope" value="Eukaryota"/>
</dbReference>
<dbReference type="OMA" id="ERAIKWM"/>
<evidence type="ECO:0000259" key="1">
    <source>
        <dbReference type="PROSITE" id="PS50086"/>
    </source>
</evidence>
<dbReference type="Gene3D" id="1.10.8.270">
    <property type="entry name" value="putative rabgap domain of human tbc1 domain family member 14 like domains"/>
    <property type="match status" value="1"/>
</dbReference>
<dbReference type="InterPro" id="IPR000195">
    <property type="entry name" value="Rab-GAP-TBC_dom"/>
</dbReference>
<protein>
    <recommendedName>
        <fullName evidence="1">Rab-GAP TBC domain-containing protein</fullName>
    </recommendedName>
</protein>
<accession>A0DRU1</accession>
<feature type="domain" description="Rab-GAP TBC" evidence="1">
    <location>
        <begin position="1"/>
        <end position="266"/>
    </location>
</feature>
<dbReference type="RefSeq" id="XP_001453155.1">
    <property type="nucleotide sequence ID" value="XM_001453118.2"/>
</dbReference>
<dbReference type="HOGENOM" id="CLU_884160_0_0_1"/>
<dbReference type="STRING" id="5888.A0DRU1"/>
<dbReference type="OrthoDB" id="294251at2759"/>
<evidence type="ECO:0000313" key="3">
    <source>
        <dbReference type="Proteomes" id="UP000000600"/>
    </source>
</evidence>
<name>A0DRU1_PARTE</name>
<keyword evidence="3" id="KW-1185">Reference proteome</keyword>
<dbReference type="Pfam" id="PF00566">
    <property type="entry name" value="RabGAP-TBC"/>
    <property type="match status" value="1"/>
</dbReference>
<dbReference type="Gene3D" id="1.10.472.80">
    <property type="entry name" value="Ypt/Rab-GAP domain of gyp1p, domain 3"/>
    <property type="match status" value="1"/>
</dbReference>
<proteinExistence type="predicted"/>
<dbReference type="SUPFAM" id="SSF47923">
    <property type="entry name" value="Ypt/Rab-GAP domain of gyp1p"/>
    <property type="match status" value="2"/>
</dbReference>
<sequence>MNNYSERAIKWMKVLGYLPSDGINQFLDVMEQKYNQFVIDITKSNELLIFQQLSQYTLEVSTQTEQQVEEQKLKIISQYMNIEQYQQNEQLYSMIEIDNNRILSKYEFLKNPCNFNIQQLFYTNNYAFKSNQKDAYSTTYLDVLKRILYIYCKLHPNIGYISGMNYLLAPIVQVIQKEADCYFCFELLIEKQQHLLLQSDNQKGLKATMNSFDEFIKNKEPQIYDHVNELGIILSLIFVRWFITLFTSDLDIQIVIELWDRMLVEEYQEYQFKIILELLRALKGKILKSNINQFLELISFKNENQVKLINSILKK</sequence>
<dbReference type="InParanoid" id="A0DRU1"/>